<dbReference type="InterPro" id="IPR008914">
    <property type="entry name" value="PEBP"/>
</dbReference>
<evidence type="ECO:0000313" key="2">
    <source>
        <dbReference type="RefSeq" id="XP_027337941.1"/>
    </source>
</evidence>
<dbReference type="Proteomes" id="UP000694853">
    <property type="component" value="Unplaced"/>
</dbReference>
<dbReference type="InterPro" id="IPR036610">
    <property type="entry name" value="PEBP-like_sf"/>
</dbReference>
<dbReference type="CDD" id="cd00865">
    <property type="entry name" value="PEBP_bact_arch"/>
    <property type="match status" value="1"/>
</dbReference>
<dbReference type="KEGG" id="aprc:113851612"/>
<protein>
    <submittedName>
        <fullName evidence="2">Uncharacterized protein LOC113851612</fullName>
    </submittedName>
</protein>
<dbReference type="AlphaFoldDB" id="A0A8B8K2R3"/>
<evidence type="ECO:0000313" key="1">
    <source>
        <dbReference type="Proteomes" id="UP000694853"/>
    </source>
</evidence>
<dbReference type="SUPFAM" id="SSF49777">
    <property type="entry name" value="PEBP-like"/>
    <property type="match status" value="1"/>
</dbReference>
<dbReference type="InterPro" id="IPR005247">
    <property type="entry name" value="YbhB_YbcL/LppC-like"/>
</dbReference>
<dbReference type="GeneID" id="113851612"/>
<accession>A0A8B8K2R3</accession>
<gene>
    <name evidence="2" type="primary">LOC113851612</name>
</gene>
<dbReference type="RefSeq" id="XP_027337941.1">
    <property type="nucleotide sequence ID" value="XM_027482140.1"/>
</dbReference>
<dbReference type="NCBIfam" id="TIGR00481">
    <property type="entry name" value="YbhB/YbcL family Raf kinase inhibitor-like protein"/>
    <property type="match status" value="1"/>
</dbReference>
<keyword evidence="1" id="KW-1185">Reference proteome</keyword>
<sequence length="170" mass="19105">MASNIQFKLISPAIDHSQESGKLPRYCTQEGLGTKWDISPPLEWHNVPPKTKSLALLVQDIDAVDPMGRVVPLAHWVVVNIPVTVKDLPQGFSGKEDEVGAEYGAVEEGVNDWKVRVWRGPKFPNYDNRFQFRLFALDQDMHFDNQVTKEKLFDAIAGHVVGEAVFTATF</sequence>
<organism evidence="1 2">
    <name type="scientific">Abrus precatorius</name>
    <name type="common">Indian licorice</name>
    <name type="synonym">Glycine abrus</name>
    <dbReference type="NCBI Taxonomy" id="3816"/>
    <lineage>
        <taxon>Eukaryota</taxon>
        <taxon>Viridiplantae</taxon>
        <taxon>Streptophyta</taxon>
        <taxon>Embryophyta</taxon>
        <taxon>Tracheophyta</taxon>
        <taxon>Spermatophyta</taxon>
        <taxon>Magnoliopsida</taxon>
        <taxon>eudicotyledons</taxon>
        <taxon>Gunneridae</taxon>
        <taxon>Pentapetalae</taxon>
        <taxon>rosids</taxon>
        <taxon>fabids</taxon>
        <taxon>Fabales</taxon>
        <taxon>Fabaceae</taxon>
        <taxon>Papilionoideae</taxon>
        <taxon>50 kb inversion clade</taxon>
        <taxon>NPAAA clade</taxon>
        <taxon>indigoferoid/millettioid clade</taxon>
        <taxon>Abreae</taxon>
        <taxon>Abrus</taxon>
    </lineage>
</organism>
<dbReference type="Pfam" id="PF01161">
    <property type="entry name" value="PBP"/>
    <property type="match status" value="1"/>
</dbReference>
<reference evidence="2" key="2">
    <citation type="submission" date="2025-08" db="UniProtKB">
        <authorList>
            <consortium name="RefSeq"/>
        </authorList>
    </citation>
    <scope>IDENTIFICATION</scope>
    <source>
        <tissue evidence="2">Young leaves</tissue>
    </source>
</reference>
<name>A0A8B8K2R3_ABRPR</name>
<dbReference type="OrthoDB" id="1409999at2759"/>
<dbReference type="Gene3D" id="3.90.280.10">
    <property type="entry name" value="PEBP-like"/>
    <property type="match status" value="1"/>
</dbReference>
<reference evidence="1" key="1">
    <citation type="journal article" date="2019" name="Toxins">
        <title>Detection of Abrin-Like and Prepropulchellin-Like Toxin Genes and Transcripts Using Whole Genome Sequencing and Full-Length Transcript Sequencing of Abrus precatorius.</title>
        <authorList>
            <person name="Hovde B.T."/>
            <person name="Daligault H.E."/>
            <person name="Hanschen E.R."/>
            <person name="Kunde Y.A."/>
            <person name="Johnson M.B."/>
            <person name="Starkenburg S.R."/>
            <person name="Johnson S.L."/>
        </authorList>
    </citation>
    <scope>NUCLEOTIDE SEQUENCE [LARGE SCALE GENOMIC DNA]</scope>
</reference>
<dbReference type="PANTHER" id="PTHR30289:SF1">
    <property type="entry name" value="PEBP (PHOSPHATIDYLETHANOLAMINE-BINDING PROTEIN) FAMILY PROTEIN"/>
    <property type="match status" value="1"/>
</dbReference>
<proteinExistence type="predicted"/>
<dbReference type="PANTHER" id="PTHR30289">
    <property type="entry name" value="UNCHARACTERIZED PROTEIN YBCL-RELATED"/>
    <property type="match status" value="1"/>
</dbReference>